<dbReference type="InterPro" id="IPR004360">
    <property type="entry name" value="Glyas_Fos-R_dOase_dom"/>
</dbReference>
<gene>
    <name evidence="2" type="ORF">GCM10011398_38310</name>
</gene>
<feature type="domain" description="Glyoxalase/fosfomycin resistance/dioxygenase" evidence="1">
    <location>
        <begin position="6"/>
        <end position="135"/>
    </location>
</feature>
<protein>
    <submittedName>
        <fullName evidence="2">VOC family protein</fullName>
    </submittedName>
</protein>
<dbReference type="Gene3D" id="3.10.180.10">
    <property type="entry name" value="2,3-Dihydroxybiphenyl 1,2-Dioxygenase, domain 1"/>
    <property type="match status" value="1"/>
</dbReference>
<dbReference type="InterPro" id="IPR029068">
    <property type="entry name" value="Glyas_Bleomycin-R_OHBP_Dase"/>
</dbReference>
<proteinExistence type="predicted"/>
<reference evidence="2" key="2">
    <citation type="submission" date="2020-09" db="EMBL/GenBank/DDBJ databases">
        <authorList>
            <person name="Sun Q."/>
            <person name="Zhou Y."/>
        </authorList>
    </citation>
    <scope>NUCLEOTIDE SEQUENCE</scope>
    <source>
        <strain evidence="2">CGMCC 1.12754</strain>
    </source>
</reference>
<dbReference type="SUPFAM" id="SSF54593">
    <property type="entry name" value="Glyoxalase/Bleomycin resistance protein/Dihydroxybiphenyl dioxygenase"/>
    <property type="match status" value="1"/>
</dbReference>
<dbReference type="Pfam" id="PF00903">
    <property type="entry name" value="Glyoxalase"/>
    <property type="match status" value="1"/>
</dbReference>
<reference evidence="2" key="1">
    <citation type="journal article" date="2014" name="Int. J. Syst. Evol. Microbiol.">
        <title>Complete genome sequence of Corynebacterium casei LMG S-19264T (=DSM 44701T), isolated from a smear-ripened cheese.</title>
        <authorList>
            <consortium name="US DOE Joint Genome Institute (JGI-PGF)"/>
            <person name="Walter F."/>
            <person name="Albersmeier A."/>
            <person name="Kalinowski J."/>
            <person name="Ruckert C."/>
        </authorList>
    </citation>
    <scope>NUCLEOTIDE SEQUENCE</scope>
    <source>
        <strain evidence="2">CGMCC 1.12754</strain>
    </source>
</reference>
<accession>A0A917HTF9</accession>
<evidence type="ECO:0000313" key="2">
    <source>
        <dbReference type="EMBL" id="GGG88646.1"/>
    </source>
</evidence>
<dbReference type="EMBL" id="BMFR01000033">
    <property type="protein sequence ID" value="GGG88646.1"/>
    <property type="molecule type" value="Genomic_DNA"/>
</dbReference>
<dbReference type="RefSeq" id="WP_188456985.1">
    <property type="nucleotide sequence ID" value="NZ_BMFR01000033.1"/>
</dbReference>
<evidence type="ECO:0000259" key="1">
    <source>
        <dbReference type="Pfam" id="PF00903"/>
    </source>
</evidence>
<evidence type="ECO:0000313" key="3">
    <source>
        <dbReference type="Proteomes" id="UP000622860"/>
    </source>
</evidence>
<dbReference type="CDD" id="cd06588">
    <property type="entry name" value="PhnB_like"/>
    <property type="match status" value="1"/>
</dbReference>
<dbReference type="PANTHER" id="PTHR33990">
    <property type="entry name" value="PROTEIN YJDN-RELATED"/>
    <property type="match status" value="1"/>
</dbReference>
<dbReference type="PANTHER" id="PTHR33990:SF1">
    <property type="entry name" value="PROTEIN YJDN"/>
    <property type="match status" value="1"/>
</dbReference>
<keyword evidence="3" id="KW-1185">Reference proteome</keyword>
<dbReference type="Proteomes" id="UP000622860">
    <property type="component" value="Unassembled WGS sequence"/>
</dbReference>
<name>A0A917HTF9_9BACI</name>
<organism evidence="2 3">
    <name type="scientific">Virgibacillus oceani</name>
    <dbReference type="NCBI Taxonomy" id="1479511"/>
    <lineage>
        <taxon>Bacteria</taxon>
        <taxon>Bacillati</taxon>
        <taxon>Bacillota</taxon>
        <taxon>Bacilli</taxon>
        <taxon>Bacillales</taxon>
        <taxon>Bacillaceae</taxon>
        <taxon>Virgibacillus</taxon>
    </lineage>
</organism>
<sequence>MIIKFHPYFVTNGNGQEAIKFYEDAVNAKVLNVQTFGDMPANPASPIPEEAKDRVLNAHLKIGDTDLMLSDTFPGQTHITGSQVNVAITVSDVESSKDIFEKLQVGGTVEMPLQETFWSPSYGQVTDKFGVTWQISTDIAENK</sequence>
<dbReference type="AlphaFoldDB" id="A0A917HTF9"/>
<dbReference type="InterPro" id="IPR028973">
    <property type="entry name" value="PhnB-like"/>
</dbReference>
<comment type="caution">
    <text evidence="2">The sequence shown here is derived from an EMBL/GenBank/DDBJ whole genome shotgun (WGS) entry which is preliminary data.</text>
</comment>